<reference evidence="3 4" key="1">
    <citation type="journal article" date="2015" name="Int. J. Syst. Evol. Microbiol.">
        <title>Bacillus glycinifermentans sp. nov., isolated from fermented soybean paste.</title>
        <authorList>
            <person name="Kim S.J."/>
            <person name="Dunlap C.A."/>
            <person name="Kwon S.W."/>
            <person name="Rooney A.P."/>
        </authorList>
    </citation>
    <scope>NUCLEOTIDE SEQUENCE [LARGE SCALE GENOMIC DNA]</scope>
    <source>
        <strain evidence="3 4">GO-13</strain>
    </source>
</reference>
<organism evidence="3 4">
    <name type="scientific">Bacillus glycinifermentans</name>
    <dbReference type="NCBI Taxonomy" id="1664069"/>
    <lineage>
        <taxon>Bacteria</taxon>
        <taxon>Bacillati</taxon>
        <taxon>Bacillota</taxon>
        <taxon>Bacilli</taxon>
        <taxon>Bacillales</taxon>
        <taxon>Bacillaceae</taxon>
        <taxon>Bacillus</taxon>
    </lineage>
</organism>
<sequence length="110" mass="13210">MGTRVHYAEEVKWEVIKMKQAGMTNKEIMEQLGIKNKTQIKTWMRWYKTGQTYRFSQQVGKQYSYGKESEEMSELEELKLKNKQLEAQLAIIKKYQEIERSWSHESLSKL</sequence>
<dbReference type="EMBL" id="LECW02000047">
    <property type="protein sequence ID" value="KRT89398.1"/>
    <property type="molecule type" value="Genomic_DNA"/>
</dbReference>
<dbReference type="InterPro" id="IPR055247">
    <property type="entry name" value="InsJ-like_HTH"/>
</dbReference>
<feature type="domain" description="Insertion element IS150 protein InsJ-like helix-turn-helix" evidence="2">
    <location>
        <begin position="14"/>
        <end position="50"/>
    </location>
</feature>
<evidence type="ECO:0000313" key="4">
    <source>
        <dbReference type="Proteomes" id="UP000036168"/>
    </source>
</evidence>
<feature type="coiled-coil region" evidence="1">
    <location>
        <begin position="68"/>
        <end position="95"/>
    </location>
</feature>
<evidence type="ECO:0000256" key="1">
    <source>
        <dbReference type="SAM" id="Coils"/>
    </source>
</evidence>
<dbReference type="AlphaFoldDB" id="A0A0J6E7R1"/>
<proteinExistence type="predicted"/>
<keyword evidence="1" id="KW-0175">Coiled coil</keyword>
<accession>A0A0J6E7R1</accession>
<dbReference type="PATRIC" id="fig|1664069.3.peg.1061"/>
<dbReference type="Pfam" id="PF13518">
    <property type="entry name" value="HTH_28"/>
    <property type="match status" value="1"/>
</dbReference>
<evidence type="ECO:0000313" key="3">
    <source>
        <dbReference type="EMBL" id="KRT89398.1"/>
    </source>
</evidence>
<dbReference type="InterPro" id="IPR036388">
    <property type="entry name" value="WH-like_DNA-bd_sf"/>
</dbReference>
<name>A0A0J6E7R1_9BACI</name>
<evidence type="ECO:0000259" key="2">
    <source>
        <dbReference type="Pfam" id="PF13518"/>
    </source>
</evidence>
<dbReference type="InterPro" id="IPR009057">
    <property type="entry name" value="Homeodomain-like_sf"/>
</dbReference>
<protein>
    <submittedName>
        <fullName evidence="3">Transposase</fullName>
    </submittedName>
</protein>
<dbReference type="SUPFAM" id="SSF46689">
    <property type="entry name" value="Homeodomain-like"/>
    <property type="match status" value="1"/>
</dbReference>
<accession>A0A0J6E8G8</accession>
<dbReference type="Gene3D" id="1.10.10.10">
    <property type="entry name" value="Winged helix-like DNA-binding domain superfamily/Winged helix DNA-binding domain"/>
    <property type="match status" value="1"/>
</dbReference>
<gene>
    <name evidence="3" type="ORF">AB447_224190</name>
</gene>
<dbReference type="Proteomes" id="UP000036168">
    <property type="component" value="Unassembled WGS sequence"/>
</dbReference>
<comment type="caution">
    <text evidence="3">The sequence shown here is derived from an EMBL/GenBank/DDBJ whole genome shotgun (WGS) entry which is preliminary data.</text>
</comment>